<evidence type="ECO:0000313" key="1">
    <source>
        <dbReference type="EMBL" id="KAJ7230063.1"/>
    </source>
</evidence>
<dbReference type="Proteomes" id="UP001219525">
    <property type="component" value="Unassembled WGS sequence"/>
</dbReference>
<sequence>MSAYIEGASMRLFFRTPGLPPPCPPDAALLTPIMPNVHQPLSACAHATQAQRRSHLRMRVLEHRVPCLHRLSSSSILAIARVAWACLRRPLSPDAALLPARCATYLQAPTQRVDRGRMSRTTVVTVDAAAASGVANANASGYTAVPAIANVSFFL</sequence>
<name>A0AAD6YV11_9AGAR</name>
<accession>A0AAD6YV11</accession>
<protein>
    <submittedName>
        <fullName evidence="1">Uncharacterized protein</fullName>
    </submittedName>
</protein>
<gene>
    <name evidence="1" type="ORF">GGX14DRAFT_553555</name>
</gene>
<proteinExistence type="predicted"/>
<dbReference type="AlphaFoldDB" id="A0AAD6YV11"/>
<organism evidence="1 2">
    <name type="scientific">Mycena pura</name>
    <dbReference type="NCBI Taxonomy" id="153505"/>
    <lineage>
        <taxon>Eukaryota</taxon>
        <taxon>Fungi</taxon>
        <taxon>Dikarya</taxon>
        <taxon>Basidiomycota</taxon>
        <taxon>Agaricomycotina</taxon>
        <taxon>Agaricomycetes</taxon>
        <taxon>Agaricomycetidae</taxon>
        <taxon>Agaricales</taxon>
        <taxon>Marasmiineae</taxon>
        <taxon>Mycenaceae</taxon>
        <taxon>Mycena</taxon>
    </lineage>
</organism>
<evidence type="ECO:0000313" key="2">
    <source>
        <dbReference type="Proteomes" id="UP001219525"/>
    </source>
</evidence>
<comment type="caution">
    <text evidence="1">The sequence shown here is derived from an EMBL/GenBank/DDBJ whole genome shotgun (WGS) entry which is preliminary data.</text>
</comment>
<reference evidence="1" key="1">
    <citation type="submission" date="2023-03" db="EMBL/GenBank/DDBJ databases">
        <title>Massive genome expansion in bonnet fungi (Mycena s.s.) driven by repeated elements and novel gene families across ecological guilds.</title>
        <authorList>
            <consortium name="Lawrence Berkeley National Laboratory"/>
            <person name="Harder C.B."/>
            <person name="Miyauchi S."/>
            <person name="Viragh M."/>
            <person name="Kuo A."/>
            <person name="Thoen E."/>
            <person name="Andreopoulos B."/>
            <person name="Lu D."/>
            <person name="Skrede I."/>
            <person name="Drula E."/>
            <person name="Henrissat B."/>
            <person name="Morin E."/>
            <person name="Kohler A."/>
            <person name="Barry K."/>
            <person name="LaButti K."/>
            <person name="Morin E."/>
            <person name="Salamov A."/>
            <person name="Lipzen A."/>
            <person name="Mereny Z."/>
            <person name="Hegedus B."/>
            <person name="Baldrian P."/>
            <person name="Stursova M."/>
            <person name="Weitz H."/>
            <person name="Taylor A."/>
            <person name="Grigoriev I.V."/>
            <person name="Nagy L.G."/>
            <person name="Martin F."/>
            <person name="Kauserud H."/>
        </authorList>
    </citation>
    <scope>NUCLEOTIDE SEQUENCE</scope>
    <source>
        <strain evidence="1">9144</strain>
    </source>
</reference>
<dbReference type="EMBL" id="JARJCW010000001">
    <property type="protein sequence ID" value="KAJ7230063.1"/>
    <property type="molecule type" value="Genomic_DNA"/>
</dbReference>
<keyword evidence="2" id="KW-1185">Reference proteome</keyword>